<proteinExistence type="inferred from homology"/>
<evidence type="ECO:0000256" key="1">
    <source>
        <dbReference type="ARBA" id="ARBA00004651"/>
    </source>
</evidence>
<feature type="transmembrane region" description="Helical" evidence="7">
    <location>
        <begin position="149"/>
        <end position="168"/>
    </location>
</feature>
<dbReference type="Pfam" id="PF06750">
    <property type="entry name" value="A24_N_bact"/>
    <property type="match status" value="1"/>
</dbReference>
<feature type="transmembrane region" description="Helical" evidence="7">
    <location>
        <begin position="180"/>
        <end position="213"/>
    </location>
</feature>
<dbReference type="PANTHER" id="PTHR30487:SF0">
    <property type="entry name" value="PREPILIN LEADER PEPTIDASE_N-METHYLTRANSFERASE-RELATED"/>
    <property type="match status" value="1"/>
</dbReference>
<sequence length="252" mass="26362">MTILLYIYLFALGAVLGSFYNVVALRVPAGESIVSPPSRCPRCGTRLKGRDLVPIASWLLSRGRCRHCKAPVSPLYPLGEAATGLLFVWVYASFGWSAAALIGLLFVSLCVIVTVSDLATMLIPNKVLLFFAPILAMACLLLPNDIPWWSHLLGAAAGGGILLLIVIVSKGGMGLGDVKLFAVLGFVVGLPNTIVALVAACLAGTLVGGALLALGVVRRKQPVPFGPFLALGACLAYAYGAGAIDFYLSLFT</sequence>
<comment type="similarity">
    <text evidence="2">Belongs to the peptidase A24 family.</text>
</comment>
<evidence type="ECO:0000256" key="5">
    <source>
        <dbReference type="ARBA" id="ARBA00022989"/>
    </source>
</evidence>
<comment type="subcellular location">
    <subcellularLocation>
        <location evidence="1">Cell membrane</location>
        <topology evidence="1">Multi-pass membrane protein</topology>
    </subcellularLocation>
</comment>
<evidence type="ECO:0000259" key="9">
    <source>
        <dbReference type="Pfam" id="PF06750"/>
    </source>
</evidence>
<dbReference type="GO" id="GO:0006465">
    <property type="term" value="P:signal peptide processing"/>
    <property type="evidence" value="ECO:0007669"/>
    <property type="project" value="TreeGrafter"/>
</dbReference>
<organism evidence="10 11">
    <name type="scientific">Cohnella rhizosphaerae</name>
    <dbReference type="NCBI Taxonomy" id="1457232"/>
    <lineage>
        <taxon>Bacteria</taxon>
        <taxon>Bacillati</taxon>
        <taxon>Bacillota</taxon>
        <taxon>Bacilli</taxon>
        <taxon>Bacillales</taxon>
        <taxon>Paenibacillaceae</taxon>
        <taxon>Cohnella</taxon>
    </lineage>
</organism>
<dbReference type="InterPro" id="IPR050882">
    <property type="entry name" value="Prepilin_peptidase/N-MTase"/>
</dbReference>
<reference evidence="10" key="1">
    <citation type="submission" date="2022-10" db="EMBL/GenBank/DDBJ databases">
        <title>Comparative genomic analysis of Cohnella hashimotonis sp. nov., isolated from the International Space Station.</title>
        <authorList>
            <person name="Simpson A."/>
            <person name="Venkateswaran K."/>
        </authorList>
    </citation>
    <scope>NUCLEOTIDE SEQUENCE</scope>
    <source>
        <strain evidence="10">DSM 28161</strain>
    </source>
</reference>
<evidence type="ECO:0000259" key="8">
    <source>
        <dbReference type="Pfam" id="PF01478"/>
    </source>
</evidence>
<protein>
    <submittedName>
        <fullName evidence="10">Prepilin peptidase</fullName>
    </submittedName>
</protein>
<name>A0A9X4L145_9BACL</name>
<dbReference type="Proteomes" id="UP001153404">
    <property type="component" value="Unassembled WGS sequence"/>
</dbReference>
<dbReference type="Gene3D" id="1.20.120.1220">
    <property type="match status" value="1"/>
</dbReference>
<feature type="domain" description="Prepilin peptidase A24 N-terminal" evidence="9">
    <location>
        <begin position="12"/>
        <end position="94"/>
    </location>
</feature>
<comment type="caution">
    <text evidence="10">The sequence shown here is derived from an EMBL/GenBank/DDBJ whole genome shotgun (WGS) entry which is preliminary data.</text>
</comment>
<dbReference type="EMBL" id="JAPDIA010000009">
    <property type="protein sequence ID" value="MDG0814610.1"/>
    <property type="molecule type" value="Genomic_DNA"/>
</dbReference>
<feature type="transmembrane region" description="Helical" evidence="7">
    <location>
        <begin position="86"/>
        <end position="115"/>
    </location>
</feature>
<evidence type="ECO:0000313" key="10">
    <source>
        <dbReference type="EMBL" id="MDG0814610.1"/>
    </source>
</evidence>
<dbReference type="RefSeq" id="WP_277539576.1">
    <property type="nucleotide sequence ID" value="NZ_JAPDIA010000009.1"/>
</dbReference>
<dbReference type="Pfam" id="PF01478">
    <property type="entry name" value="Peptidase_A24"/>
    <property type="match status" value="1"/>
</dbReference>
<evidence type="ECO:0000313" key="11">
    <source>
        <dbReference type="Proteomes" id="UP001153404"/>
    </source>
</evidence>
<evidence type="ECO:0000256" key="4">
    <source>
        <dbReference type="ARBA" id="ARBA00022692"/>
    </source>
</evidence>
<keyword evidence="3" id="KW-1003">Cell membrane</keyword>
<dbReference type="InterPro" id="IPR000045">
    <property type="entry name" value="Prepilin_IV_endopep_pep"/>
</dbReference>
<dbReference type="GO" id="GO:0005886">
    <property type="term" value="C:plasma membrane"/>
    <property type="evidence" value="ECO:0007669"/>
    <property type="project" value="UniProtKB-SubCell"/>
</dbReference>
<keyword evidence="6 7" id="KW-0472">Membrane</keyword>
<gene>
    <name evidence="10" type="ORF">OMP40_38990</name>
</gene>
<dbReference type="GO" id="GO:0004190">
    <property type="term" value="F:aspartic-type endopeptidase activity"/>
    <property type="evidence" value="ECO:0007669"/>
    <property type="project" value="InterPro"/>
</dbReference>
<feature type="transmembrane region" description="Helical" evidence="7">
    <location>
        <begin position="127"/>
        <end position="143"/>
    </location>
</feature>
<feature type="domain" description="Prepilin type IV endopeptidase peptidase" evidence="8">
    <location>
        <begin position="104"/>
        <end position="208"/>
    </location>
</feature>
<evidence type="ECO:0000256" key="3">
    <source>
        <dbReference type="ARBA" id="ARBA00022475"/>
    </source>
</evidence>
<feature type="transmembrane region" description="Helical" evidence="7">
    <location>
        <begin position="225"/>
        <end position="248"/>
    </location>
</feature>
<dbReference type="InterPro" id="IPR010627">
    <property type="entry name" value="Prepilin_pept_A24_N"/>
</dbReference>
<dbReference type="PANTHER" id="PTHR30487">
    <property type="entry name" value="TYPE 4 PREPILIN-LIKE PROTEINS LEADER PEPTIDE-PROCESSING ENZYME"/>
    <property type="match status" value="1"/>
</dbReference>
<evidence type="ECO:0000256" key="2">
    <source>
        <dbReference type="ARBA" id="ARBA00005801"/>
    </source>
</evidence>
<accession>A0A9X4L145</accession>
<keyword evidence="11" id="KW-1185">Reference proteome</keyword>
<keyword evidence="5 7" id="KW-1133">Transmembrane helix</keyword>
<evidence type="ECO:0000256" key="7">
    <source>
        <dbReference type="SAM" id="Phobius"/>
    </source>
</evidence>
<dbReference type="AlphaFoldDB" id="A0A9X4L145"/>
<evidence type="ECO:0000256" key="6">
    <source>
        <dbReference type="ARBA" id="ARBA00023136"/>
    </source>
</evidence>
<keyword evidence="4 7" id="KW-0812">Transmembrane</keyword>